<gene>
    <name evidence="1" type="ORF">Lalb_Chr09g0335491</name>
</gene>
<comment type="caution">
    <text evidence="1">The sequence shown here is derived from an EMBL/GenBank/DDBJ whole genome shotgun (WGS) entry which is preliminary data.</text>
</comment>
<reference evidence="2" key="1">
    <citation type="journal article" date="2020" name="Nat. Commun.">
        <title>Genome sequence of the cluster root forming white lupin.</title>
        <authorList>
            <person name="Hufnagel B."/>
            <person name="Marques A."/>
            <person name="Soriano A."/>
            <person name="Marques L."/>
            <person name="Divol F."/>
            <person name="Doumas P."/>
            <person name="Sallet E."/>
            <person name="Mancinotti D."/>
            <person name="Carrere S."/>
            <person name="Marande W."/>
            <person name="Arribat S."/>
            <person name="Keller J."/>
            <person name="Huneau C."/>
            <person name="Blein T."/>
            <person name="Aime D."/>
            <person name="Laguerre M."/>
            <person name="Taylor J."/>
            <person name="Schubert V."/>
            <person name="Nelson M."/>
            <person name="Geu-Flores F."/>
            <person name="Crespi M."/>
            <person name="Gallardo-Guerrero K."/>
            <person name="Delaux P.-M."/>
            <person name="Salse J."/>
            <person name="Berges H."/>
            <person name="Guyot R."/>
            <person name="Gouzy J."/>
            <person name="Peret B."/>
        </authorList>
    </citation>
    <scope>NUCLEOTIDE SEQUENCE [LARGE SCALE GENOMIC DNA]</scope>
    <source>
        <strain evidence="2">cv. Amiga</strain>
    </source>
</reference>
<evidence type="ECO:0000313" key="1">
    <source>
        <dbReference type="EMBL" id="KAE9607940.1"/>
    </source>
</evidence>
<proteinExistence type="predicted"/>
<keyword evidence="2" id="KW-1185">Reference proteome</keyword>
<evidence type="ECO:0000313" key="2">
    <source>
        <dbReference type="Proteomes" id="UP000447434"/>
    </source>
</evidence>
<dbReference type="Proteomes" id="UP000447434">
    <property type="component" value="Chromosome 9"/>
</dbReference>
<organism evidence="1 2">
    <name type="scientific">Lupinus albus</name>
    <name type="common">White lupine</name>
    <name type="synonym">Lupinus termis</name>
    <dbReference type="NCBI Taxonomy" id="3870"/>
    <lineage>
        <taxon>Eukaryota</taxon>
        <taxon>Viridiplantae</taxon>
        <taxon>Streptophyta</taxon>
        <taxon>Embryophyta</taxon>
        <taxon>Tracheophyta</taxon>
        <taxon>Spermatophyta</taxon>
        <taxon>Magnoliopsida</taxon>
        <taxon>eudicotyledons</taxon>
        <taxon>Gunneridae</taxon>
        <taxon>Pentapetalae</taxon>
        <taxon>rosids</taxon>
        <taxon>fabids</taxon>
        <taxon>Fabales</taxon>
        <taxon>Fabaceae</taxon>
        <taxon>Papilionoideae</taxon>
        <taxon>50 kb inversion clade</taxon>
        <taxon>genistoids sensu lato</taxon>
        <taxon>core genistoids</taxon>
        <taxon>Genisteae</taxon>
        <taxon>Lupinus</taxon>
    </lineage>
</organism>
<accession>A0A6A4Q2D3</accession>
<protein>
    <submittedName>
        <fullName evidence="1">Uncharacterized protein</fullName>
    </submittedName>
</protein>
<sequence length="94" mass="11049">MCTLYRCKSAMVHDLPSHPIVLILISIVVFLDNSQLRISHLCCPKSSWRFPSRTRLFVELDLLRSGSMIRTWLEQSTNHPNQRILLWISLCFHQ</sequence>
<name>A0A6A4Q2D3_LUPAL</name>
<dbReference type="EMBL" id="WOCE01000009">
    <property type="protein sequence ID" value="KAE9607940.1"/>
    <property type="molecule type" value="Genomic_DNA"/>
</dbReference>
<dbReference type="AlphaFoldDB" id="A0A6A4Q2D3"/>